<dbReference type="PANTHER" id="PTHR33365">
    <property type="entry name" value="YALI0B05434P"/>
    <property type="match status" value="1"/>
</dbReference>
<dbReference type="Proteomes" id="UP001305779">
    <property type="component" value="Unassembled WGS sequence"/>
</dbReference>
<feature type="transmembrane region" description="Helical" evidence="2">
    <location>
        <begin position="40"/>
        <end position="62"/>
    </location>
</feature>
<dbReference type="EMBL" id="JAXOVC010000012">
    <property type="protein sequence ID" value="KAK4495340.1"/>
    <property type="molecule type" value="Genomic_DNA"/>
</dbReference>
<evidence type="ECO:0008006" key="5">
    <source>
        <dbReference type="Google" id="ProtNLM"/>
    </source>
</evidence>
<organism evidence="3 4">
    <name type="scientific">Zasmidium cellare</name>
    <name type="common">Wine cellar mold</name>
    <name type="synonym">Racodium cellare</name>
    <dbReference type="NCBI Taxonomy" id="395010"/>
    <lineage>
        <taxon>Eukaryota</taxon>
        <taxon>Fungi</taxon>
        <taxon>Dikarya</taxon>
        <taxon>Ascomycota</taxon>
        <taxon>Pezizomycotina</taxon>
        <taxon>Dothideomycetes</taxon>
        <taxon>Dothideomycetidae</taxon>
        <taxon>Mycosphaerellales</taxon>
        <taxon>Mycosphaerellaceae</taxon>
        <taxon>Zasmidium</taxon>
    </lineage>
</organism>
<accession>A0ABR0E237</accession>
<keyword evidence="2" id="KW-0472">Membrane</keyword>
<sequence length="309" mass="35304">MRYQRLFQREPWIDDAVIEGEAEKGREDEFDRSRPRRTSCMLSFSTALGYIIALCLAIYLLYDKQHSQNNHPYIRTPQPPIPGLHPPLKPRTLPITDWPIHPAPLLRQPPSPDVDAEWVRISNVHNLALTSAQVASLGKDPSRTVKVPPTWGLGDDAHLGLVTVLHQTHCLNKLRHAVYYDHYFRKGKGWGRLPPDEERSRYFTHLDHCLHFLLETVTCVADTSITTYNWMENRTLPVADFQANGQCRDFEALVSWHAENNVDAGRPEGEEERLWAALGPKEGDVILPRVAEVPNDFWDERIGPDSDVA</sequence>
<reference evidence="3 4" key="1">
    <citation type="journal article" date="2023" name="G3 (Bethesda)">
        <title>A chromosome-level genome assembly of Zasmidium syzygii isolated from banana leaves.</title>
        <authorList>
            <person name="van Westerhoven A.C."/>
            <person name="Mehrabi R."/>
            <person name="Talebi R."/>
            <person name="Steentjes M.B.F."/>
            <person name="Corcolon B."/>
            <person name="Chong P.A."/>
            <person name="Kema G.H.J."/>
            <person name="Seidl M.F."/>
        </authorList>
    </citation>
    <scope>NUCLEOTIDE SEQUENCE [LARGE SCALE GENOMIC DNA]</scope>
    <source>
        <strain evidence="3 4">P124</strain>
    </source>
</reference>
<keyword evidence="4" id="KW-1185">Reference proteome</keyword>
<name>A0ABR0E237_ZASCE</name>
<keyword evidence="2" id="KW-1133">Transmembrane helix</keyword>
<dbReference type="Pfam" id="PF11807">
    <property type="entry name" value="UstYa"/>
    <property type="match status" value="1"/>
</dbReference>
<comment type="similarity">
    <text evidence="1">Belongs to the ustYa family.</text>
</comment>
<protein>
    <recommendedName>
        <fullName evidence="5">Tat pathway signal sequence</fullName>
    </recommendedName>
</protein>
<evidence type="ECO:0000313" key="3">
    <source>
        <dbReference type="EMBL" id="KAK4495340.1"/>
    </source>
</evidence>
<comment type="caution">
    <text evidence="3">The sequence shown here is derived from an EMBL/GenBank/DDBJ whole genome shotgun (WGS) entry which is preliminary data.</text>
</comment>
<keyword evidence="2" id="KW-0812">Transmembrane</keyword>
<evidence type="ECO:0000256" key="2">
    <source>
        <dbReference type="SAM" id="Phobius"/>
    </source>
</evidence>
<evidence type="ECO:0000313" key="4">
    <source>
        <dbReference type="Proteomes" id="UP001305779"/>
    </source>
</evidence>
<evidence type="ECO:0000256" key="1">
    <source>
        <dbReference type="ARBA" id="ARBA00035112"/>
    </source>
</evidence>
<dbReference type="InterPro" id="IPR021765">
    <property type="entry name" value="UstYa-like"/>
</dbReference>
<proteinExistence type="inferred from homology"/>
<gene>
    <name evidence="3" type="ORF">PRZ48_013671</name>
</gene>
<dbReference type="PANTHER" id="PTHR33365:SF14">
    <property type="entry name" value="TAT PATHWAY SIGNAL SEQUENCE"/>
    <property type="match status" value="1"/>
</dbReference>